<feature type="transmembrane region" description="Helical" evidence="5">
    <location>
        <begin position="208"/>
        <end position="228"/>
    </location>
</feature>
<dbReference type="Pfam" id="PF07690">
    <property type="entry name" value="MFS_1"/>
    <property type="match status" value="1"/>
</dbReference>
<feature type="transmembrane region" description="Helical" evidence="5">
    <location>
        <begin position="277"/>
        <end position="294"/>
    </location>
</feature>
<feature type="transmembrane region" description="Helical" evidence="5">
    <location>
        <begin position="314"/>
        <end position="335"/>
    </location>
</feature>
<evidence type="ECO:0000256" key="3">
    <source>
        <dbReference type="ARBA" id="ARBA00022989"/>
    </source>
</evidence>
<evidence type="ECO:0000256" key="1">
    <source>
        <dbReference type="ARBA" id="ARBA00004141"/>
    </source>
</evidence>
<evidence type="ECO:0000313" key="8">
    <source>
        <dbReference type="Proteomes" id="UP000183788"/>
    </source>
</evidence>
<sequence>MSKKLTIFKPWATASEWFIRFVIFLNLLPNLLMFGISVSSGPGAAGYYGIEPSDVQYSMVLFYASLAGFFALERRFFQYIATKEYLLIGAVIQIITSYGCYKTHNLYLLLSLRFIQGMANCISSSVCITLIFSRLRSNRQREIGYSLFYMSLLCITAVSTLVTAPLLDAFDYNVLYKWMIFTYIPGTLLLFVMMNPVRLNKRFPLYQLDWASFVIYTTGLSLLGYVLLYGQQYYWFSDPRILWSSVAVVVLGLLHVIRQKYLKRPYLSLEVFKNSNYVLGMILIFVLYICRGALNITNNYFTNVLGMDPRHLAYILMANIAGILLGVLISSRMVITNVKMRWIWLIGFSLLLVFHLWMNFLFATMADAQTFITPLIIQGMGAGMLMSPIIIFCISAVPAHLGSTASATGVLFRFAGFCSSIALINYFQLYDKSRHYDRFLDRLTMLDPLVNSKLGVYKAGLIAKGLPADRAAKAATGLLYRSADIQAQIRFSMDYYYLVSILIIGVILLIAWVPYLNKTVIDLRRNQPAPAGY</sequence>
<feature type="transmembrane region" description="Helical" evidence="5">
    <location>
        <begin position="410"/>
        <end position="429"/>
    </location>
</feature>
<feature type="transmembrane region" description="Helical" evidence="5">
    <location>
        <begin position="144"/>
        <end position="166"/>
    </location>
</feature>
<gene>
    <name evidence="6" type="ORF">SAMN05661012_02396</name>
    <name evidence="7" type="ORF">SR876_15720</name>
</gene>
<proteinExistence type="predicted"/>
<dbReference type="Proteomes" id="UP000183788">
    <property type="component" value="Unassembled WGS sequence"/>
</dbReference>
<evidence type="ECO:0000313" key="6">
    <source>
        <dbReference type="EMBL" id="SFW52948.1"/>
    </source>
</evidence>
<dbReference type="InterPro" id="IPR011701">
    <property type="entry name" value="MFS"/>
</dbReference>
<evidence type="ECO:0000313" key="9">
    <source>
        <dbReference type="Proteomes" id="UP001326715"/>
    </source>
</evidence>
<evidence type="ECO:0000313" key="7">
    <source>
        <dbReference type="EMBL" id="WQG92969.1"/>
    </source>
</evidence>
<dbReference type="GO" id="GO:0005886">
    <property type="term" value="C:plasma membrane"/>
    <property type="evidence" value="ECO:0007669"/>
    <property type="project" value="TreeGrafter"/>
</dbReference>
<reference evidence="6 8" key="1">
    <citation type="submission" date="2016-11" db="EMBL/GenBank/DDBJ databases">
        <authorList>
            <person name="Jaros S."/>
            <person name="Januszkiewicz K."/>
            <person name="Wedrychowicz H."/>
        </authorList>
    </citation>
    <scope>NUCLEOTIDE SEQUENCE [LARGE SCALE GENOMIC DNA]</scope>
    <source>
        <strain evidence="6 8">DSM 784</strain>
    </source>
</reference>
<dbReference type="Proteomes" id="UP001326715">
    <property type="component" value="Chromosome"/>
</dbReference>
<dbReference type="Gene3D" id="1.20.1720.10">
    <property type="entry name" value="Multidrug resistance protein D"/>
    <property type="match status" value="1"/>
</dbReference>
<comment type="subcellular location">
    <subcellularLocation>
        <location evidence="1">Membrane</location>
        <topology evidence="1">Multi-pass membrane protein</topology>
    </subcellularLocation>
</comment>
<keyword evidence="4 5" id="KW-0472">Membrane</keyword>
<dbReference type="EMBL" id="CP140154">
    <property type="protein sequence ID" value="WQG92969.1"/>
    <property type="molecule type" value="Genomic_DNA"/>
</dbReference>
<name>A0A1K1PZL0_9BACT</name>
<feature type="transmembrane region" description="Helical" evidence="5">
    <location>
        <begin position="342"/>
        <end position="363"/>
    </location>
</feature>
<keyword evidence="9" id="KW-1185">Reference proteome</keyword>
<dbReference type="EMBL" id="FPIZ01000006">
    <property type="protein sequence ID" value="SFW52948.1"/>
    <property type="molecule type" value="Genomic_DNA"/>
</dbReference>
<organism evidence="6 8">
    <name type="scientific">Chitinophaga sancti</name>
    <dbReference type="NCBI Taxonomy" id="1004"/>
    <lineage>
        <taxon>Bacteria</taxon>
        <taxon>Pseudomonadati</taxon>
        <taxon>Bacteroidota</taxon>
        <taxon>Chitinophagia</taxon>
        <taxon>Chitinophagales</taxon>
        <taxon>Chitinophagaceae</taxon>
        <taxon>Chitinophaga</taxon>
    </lineage>
</organism>
<dbReference type="OrthoDB" id="622032at2"/>
<keyword evidence="2 5" id="KW-0812">Transmembrane</keyword>
<feature type="transmembrane region" description="Helical" evidence="5">
    <location>
        <begin position="107"/>
        <end position="132"/>
    </location>
</feature>
<feature type="transmembrane region" description="Helical" evidence="5">
    <location>
        <begin position="21"/>
        <end position="43"/>
    </location>
</feature>
<evidence type="ECO:0000256" key="5">
    <source>
        <dbReference type="SAM" id="Phobius"/>
    </source>
</evidence>
<dbReference type="InterPro" id="IPR036259">
    <property type="entry name" value="MFS_trans_sf"/>
</dbReference>
<dbReference type="RefSeq" id="WP_072360206.1">
    <property type="nucleotide sequence ID" value="NZ_CBHWAX010000005.1"/>
</dbReference>
<evidence type="ECO:0000256" key="4">
    <source>
        <dbReference type="ARBA" id="ARBA00023136"/>
    </source>
</evidence>
<feature type="transmembrane region" description="Helical" evidence="5">
    <location>
        <begin position="55"/>
        <end position="72"/>
    </location>
</feature>
<feature type="transmembrane region" description="Helical" evidence="5">
    <location>
        <begin position="84"/>
        <end position="101"/>
    </location>
</feature>
<dbReference type="PANTHER" id="PTHR23501">
    <property type="entry name" value="MAJOR FACILITATOR SUPERFAMILY"/>
    <property type="match status" value="1"/>
</dbReference>
<feature type="transmembrane region" description="Helical" evidence="5">
    <location>
        <begin position="375"/>
        <end position="398"/>
    </location>
</feature>
<evidence type="ECO:0000256" key="2">
    <source>
        <dbReference type="ARBA" id="ARBA00022692"/>
    </source>
</evidence>
<dbReference type="SUPFAM" id="SSF103473">
    <property type="entry name" value="MFS general substrate transporter"/>
    <property type="match status" value="1"/>
</dbReference>
<keyword evidence="3 5" id="KW-1133">Transmembrane helix</keyword>
<feature type="transmembrane region" description="Helical" evidence="5">
    <location>
        <begin position="240"/>
        <end position="257"/>
    </location>
</feature>
<dbReference type="AlphaFoldDB" id="A0A1K1PZL0"/>
<dbReference type="GO" id="GO:0022857">
    <property type="term" value="F:transmembrane transporter activity"/>
    <property type="evidence" value="ECO:0007669"/>
    <property type="project" value="InterPro"/>
</dbReference>
<feature type="transmembrane region" description="Helical" evidence="5">
    <location>
        <begin position="495"/>
        <end position="516"/>
    </location>
</feature>
<dbReference type="PANTHER" id="PTHR23501:SF5">
    <property type="entry name" value="TRANSPORT PROTEIN"/>
    <property type="match status" value="1"/>
</dbReference>
<feature type="transmembrane region" description="Helical" evidence="5">
    <location>
        <begin position="178"/>
        <end position="196"/>
    </location>
</feature>
<accession>A0A1K1PZL0</accession>
<reference evidence="7 9" key="2">
    <citation type="submission" date="2023-11" db="EMBL/GenBank/DDBJ databases">
        <title>MicrobeMod: A computational toolkit for identifying prokaryotic methylation and restriction-modification with nanopore sequencing.</title>
        <authorList>
            <person name="Crits-Christoph A."/>
            <person name="Kang S.C."/>
            <person name="Lee H."/>
            <person name="Ostrov N."/>
        </authorList>
    </citation>
    <scope>NUCLEOTIDE SEQUENCE [LARGE SCALE GENOMIC DNA]</scope>
    <source>
        <strain evidence="7 9">ATCC 23090</strain>
    </source>
</reference>
<dbReference type="Gene3D" id="1.20.1250.20">
    <property type="entry name" value="MFS general substrate transporter like domains"/>
    <property type="match status" value="1"/>
</dbReference>
<dbReference type="STRING" id="1004.SAMN05661012_02396"/>
<protein>
    <submittedName>
        <fullName evidence="7">MFS transporter</fullName>
    </submittedName>
    <submittedName>
        <fullName evidence="6">Major Facilitator Superfamily protein</fullName>
    </submittedName>
</protein>